<organism evidence="2 3">
    <name type="scientific">Candidatus Eisenbergiella pullistercoris</name>
    <dbReference type="NCBI Taxonomy" id="2838555"/>
    <lineage>
        <taxon>Bacteria</taxon>
        <taxon>Bacillati</taxon>
        <taxon>Bacillota</taxon>
        <taxon>Clostridia</taxon>
        <taxon>Lachnospirales</taxon>
        <taxon>Lachnospiraceae</taxon>
        <taxon>Eisenbergiella</taxon>
    </lineage>
</organism>
<feature type="non-terminal residue" evidence="2">
    <location>
        <position position="179"/>
    </location>
</feature>
<dbReference type="PANTHER" id="PTHR48079">
    <property type="entry name" value="PROTEIN YEEZ"/>
    <property type="match status" value="1"/>
</dbReference>
<evidence type="ECO:0000313" key="2">
    <source>
        <dbReference type="EMBL" id="HIY61692.1"/>
    </source>
</evidence>
<dbReference type="AlphaFoldDB" id="A0A9D1YS44"/>
<reference evidence="2" key="2">
    <citation type="submission" date="2021-04" db="EMBL/GenBank/DDBJ databases">
        <authorList>
            <person name="Gilroy R."/>
        </authorList>
    </citation>
    <scope>NUCLEOTIDE SEQUENCE</scope>
    <source>
        <strain evidence="2">ChiSxjej3B15-24422</strain>
    </source>
</reference>
<dbReference type="PANTHER" id="PTHR48079:SF6">
    <property type="entry name" value="NAD(P)-BINDING DOMAIN-CONTAINING PROTEIN-RELATED"/>
    <property type="match status" value="1"/>
</dbReference>
<dbReference type="Gene3D" id="3.40.50.720">
    <property type="entry name" value="NAD(P)-binding Rossmann-like Domain"/>
    <property type="match status" value="1"/>
</dbReference>
<sequence length="179" mass="20480">MKKIVISGANGFIGSWLIKELEKEKKYTLFPLVRENSDISHLPDLENGNIVKVDYDNSELLEKAIQGADVYIHLIGQMGGYGIPLSTYEYVNVELTRRMLQLCEKCKVRQFVFCSTPGVQGFGHRLAAEEEAYAPRNLYEKTKVQAEQLIIEFCKTSAMKYTIIRPDFVYGPGDYRRVK</sequence>
<dbReference type="SUPFAM" id="SSF51735">
    <property type="entry name" value="NAD(P)-binding Rossmann-fold domains"/>
    <property type="match status" value="1"/>
</dbReference>
<accession>A0A9D1YS44</accession>
<dbReference type="Pfam" id="PF01370">
    <property type="entry name" value="Epimerase"/>
    <property type="match status" value="1"/>
</dbReference>
<dbReference type="InterPro" id="IPR051783">
    <property type="entry name" value="NAD(P)-dependent_oxidoreduct"/>
</dbReference>
<reference evidence="2" key="1">
    <citation type="journal article" date="2021" name="PeerJ">
        <title>Extensive microbial diversity within the chicken gut microbiome revealed by metagenomics and culture.</title>
        <authorList>
            <person name="Gilroy R."/>
            <person name="Ravi A."/>
            <person name="Getino M."/>
            <person name="Pursley I."/>
            <person name="Horton D.L."/>
            <person name="Alikhan N.F."/>
            <person name="Baker D."/>
            <person name="Gharbi K."/>
            <person name="Hall N."/>
            <person name="Watson M."/>
            <person name="Adriaenssens E.M."/>
            <person name="Foster-Nyarko E."/>
            <person name="Jarju S."/>
            <person name="Secka A."/>
            <person name="Antonio M."/>
            <person name="Oren A."/>
            <person name="Chaudhuri R.R."/>
            <person name="La Ragione R."/>
            <person name="Hildebrand F."/>
            <person name="Pallen M.J."/>
        </authorList>
    </citation>
    <scope>NUCLEOTIDE SEQUENCE</scope>
    <source>
        <strain evidence="2">ChiSxjej3B15-24422</strain>
    </source>
</reference>
<dbReference type="InterPro" id="IPR036291">
    <property type="entry name" value="NAD(P)-bd_dom_sf"/>
</dbReference>
<dbReference type="EMBL" id="DXDD01000166">
    <property type="protein sequence ID" value="HIY61692.1"/>
    <property type="molecule type" value="Genomic_DNA"/>
</dbReference>
<evidence type="ECO:0000313" key="3">
    <source>
        <dbReference type="Proteomes" id="UP000824007"/>
    </source>
</evidence>
<dbReference type="Proteomes" id="UP000824007">
    <property type="component" value="Unassembled WGS sequence"/>
</dbReference>
<name>A0A9D1YS44_9FIRM</name>
<gene>
    <name evidence="2" type="ORF">H9831_13625</name>
</gene>
<feature type="domain" description="NAD-dependent epimerase/dehydratase" evidence="1">
    <location>
        <begin position="4"/>
        <end position="175"/>
    </location>
</feature>
<dbReference type="GO" id="GO:0004029">
    <property type="term" value="F:aldehyde dehydrogenase (NAD+) activity"/>
    <property type="evidence" value="ECO:0007669"/>
    <property type="project" value="TreeGrafter"/>
</dbReference>
<proteinExistence type="predicted"/>
<dbReference type="GO" id="GO:0005737">
    <property type="term" value="C:cytoplasm"/>
    <property type="evidence" value="ECO:0007669"/>
    <property type="project" value="TreeGrafter"/>
</dbReference>
<dbReference type="InterPro" id="IPR001509">
    <property type="entry name" value="Epimerase_deHydtase"/>
</dbReference>
<protein>
    <submittedName>
        <fullName evidence="2">NAD(P)-dependent oxidoreductase</fullName>
    </submittedName>
</protein>
<comment type="caution">
    <text evidence="2">The sequence shown here is derived from an EMBL/GenBank/DDBJ whole genome shotgun (WGS) entry which is preliminary data.</text>
</comment>
<evidence type="ECO:0000259" key="1">
    <source>
        <dbReference type="Pfam" id="PF01370"/>
    </source>
</evidence>